<dbReference type="InterPro" id="IPR052813">
    <property type="entry name" value="CMIP"/>
</dbReference>
<feature type="region of interest" description="Disordered" evidence="1">
    <location>
        <begin position="1"/>
        <end position="25"/>
    </location>
</feature>
<dbReference type="KEGG" id="lak:106181403"/>
<reference evidence="4" key="1">
    <citation type="submission" date="2025-08" db="UniProtKB">
        <authorList>
            <consortium name="RefSeq"/>
        </authorList>
    </citation>
    <scope>IDENTIFICATION</scope>
    <source>
        <tissue evidence="4">Gonads</tissue>
    </source>
</reference>
<dbReference type="RefSeq" id="XP_013421227.1">
    <property type="nucleotide sequence ID" value="XM_013565773.1"/>
</dbReference>
<evidence type="ECO:0000313" key="4">
    <source>
        <dbReference type="RefSeq" id="XP_013421227.1"/>
    </source>
</evidence>
<keyword evidence="3" id="KW-1185">Reference proteome</keyword>
<feature type="domain" description="C-Maf-inducing protein PH" evidence="2">
    <location>
        <begin position="27"/>
        <end position="147"/>
    </location>
</feature>
<evidence type="ECO:0000259" key="2">
    <source>
        <dbReference type="Pfam" id="PF23066"/>
    </source>
</evidence>
<dbReference type="Proteomes" id="UP000085678">
    <property type="component" value="Unplaced"/>
</dbReference>
<gene>
    <name evidence="4" type="primary">LOC106181403</name>
</gene>
<dbReference type="InParanoid" id="A0A1S3KFG3"/>
<dbReference type="GeneID" id="106181403"/>
<dbReference type="Pfam" id="PF13516">
    <property type="entry name" value="LRR_6"/>
    <property type="match status" value="2"/>
</dbReference>
<dbReference type="PANTHER" id="PTHR25480:SF0">
    <property type="entry name" value="C-MAF-INDUCING PROTEIN"/>
    <property type="match status" value="1"/>
</dbReference>
<dbReference type="Gene3D" id="3.80.10.10">
    <property type="entry name" value="Ribonuclease Inhibitor"/>
    <property type="match status" value="1"/>
</dbReference>
<name>A0A1S3KFG3_LINAN</name>
<dbReference type="InterPro" id="IPR032675">
    <property type="entry name" value="LRR_dom_sf"/>
</dbReference>
<protein>
    <submittedName>
        <fullName evidence="4">C-Maf-inducing protein</fullName>
    </submittedName>
</protein>
<organism evidence="3 4">
    <name type="scientific">Lingula anatina</name>
    <name type="common">Brachiopod</name>
    <name type="synonym">Lingula unguis</name>
    <dbReference type="NCBI Taxonomy" id="7574"/>
    <lineage>
        <taxon>Eukaryota</taxon>
        <taxon>Metazoa</taxon>
        <taxon>Spiralia</taxon>
        <taxon>Lophotrochozoa</taxon>
        <taxon>Brachiopoda</taxon>
        <taxon>Linguliformea</taxon>
        <taxon>Lingulata</taxon>
        <taxon>Lingulida</taxon>
        <taxon>Linguloidea</taxon>
        <taxon>Lingulidae</taxon>
        <taxon>Lingula</taxon>
    </lineage>
</organism>
<feature type="compositionally biased region" description="Polar residues" evidence="1">
    <location>
        <begin position="14"/>
        <end position="24"/>
    </location>
</feature>
<dbReference type="OrthoDB" id="10056090at2759"/>
<dbReference type="SUPFAM" id="SSF50729">
    <property type="entry name" value="PH domain-like"/>
    <property type="match status" value="1"/>
</dbReference>
<dbReference type="InterPro" id="IPR001611">
    <property type="entry name" value="Leu-rich_rpt"/>
</dbReference>
<accession>A0A1S3KFG3</accession>
<dbReference type="Pfam" id="PF23066">
    <property type="entry name" value="PH_21"/>
    <property type="match status" value="1"/>
</dbReference>
<sequence length="661" mass="75440">MATSRDEHFPVALNKQNSTKNNKTGPRYKLVHQGDIQVCRLNHTRTIISKIMNSKYLRRWESHRLELRDHEIGSTTPTGFLEHPVSYSSVEEVNIISRWDAGQKFCLRITIADGSLLLQANNAYLRDQWLYSILWKRHIYKYEKLLKNSRRPEVLVKEIKSMVDYSLSTPIHDTSVYQFPLELVSEILQQNEEFLSKIEHENIIVAIAPLLEKNHPTQEICDFFSKHCRNSPRSKIVIELFTPVVHRILKHNMDFGKHPRSRAFITEYIQALSSQNDGIRVVKNFVKTMHGPTSVCPHPRVLPNLVAVCFAAIYGCYEDRKTFMLNNNSISSYIMTEIHDRLTCYLAILETMSEFEDWRPNLASFLQPIPFPDDALADEVFTVHMCPVLRQFALDSRCEVHQSLLGIREGKEGWFHLYCPGNMACEDEGELFGTMLKALICCCCKRKKFLVSIIKMINPCMLLSLRENEAAMEVLCGMLEHEVIENNDLKMQIITTLQSTASGKRMYAATCDRQIALRELQQKGGPKKLTLPSKSTDADLAKMLSSGSFGNLECLSLAFTQVSSACAGELIKLPSLRYLNLWSTQFGDTGLQLISEHLHKLQVLNLCETPVTDKGLQCLAGLKNLRKLNLNSTSLSALTFESLKEKLPGLQECDVRYTEAW</sequence>
<proteinExistence type="predicted"/>
<dbReference type="SUPFAM" id="SSF52047">
    <property type="entry name" value="RNI-like"/>
    <property type="match status" value="1"/>
</dbReference>
<dbReference type="AlphaFoldDB" id="A0A1S3KFG3"/>
<dbReference type="InterPro" id="IPR056429">
    <property type="entry name" value="PH_CMIP"/>
</dbReference>
<dbReference type="PANTHER" id="PTHR25480">
    <property type="entry name" value="LEUCINE-RICH REPEAT-CONTAINING PROTEIN 73"/>
    <property type="match status" value="1"/>
</dbReference>
<evidence type="ECO:0000313" key="3">
    <source>
        <dbReference type="Proteomes" id="UP000085678"/>
    </source>
</evidence>
<evidence type="ECO:0000256" key="1">
    <source>
        <dbReference type="SAM" id="MobiDB-lite"/>
    </source>
</evidence>